<keyword evidence="3 6" id="KW-0238">DNA-binding</keyword>
<accession>A0A7W7F509</accession>
<dbReference type="SUPFAM" id="SSF53850">
    <property type="entry name" value="Periplasmic binding protein-like II"/>
    <property type="match status" value="1"/>
</dbReference>
<dbReference type="SUPFAM" id="SSF46785">
    <property type="entry name" value="Winged helix' DNA-binding domain"/>
    <property type="match status" value="1"/>
</dbReference>
<dbReference type="InterPro" id="IPR036390">
    <property type="entry name" value="WH_DNA-bd_sf"/>
</dbReference>
<evidence type="ECO:0000256" key="2">
    <source>
        <dbReference type="ARBA" id="ARBA00023015"/>
    </source>
</evidence>
<dbReference type="AlphaFoldDB" id="A0A7W7F509"/>
<dbReference type="PANTHER" id="PTHR30126">
    <property type="entry name" value="HTH-TYPE TRANSCRIPTIONAL REGULATOR"/>
    <property type="match status" value="1"/>
</dbReference>
<evidence type="ECO:0000259" key="5">
    <source>
        <dbReference type="PROSITE" id="PS50931"/>
    </source>
</evidence>
<proteinExistence type="inferred from homology"/>
<dbReference type="EMBL" id="JACHNZ010000003">
    <property type="protein sequence ID" value="MBB4630905.1"/>
    <property type="molecule type" value="Genomic_DNA"/>
</dbReference>
<dbReference type="InterPro" id="IPR005119">
    <property type="entry name" value="LysR_subst-bd"/>
</dbReference>
<dbReference type="CDD" id="cd05466">
    <property type="entry name" value="PBP2_LTTR_substrate"/>
    <property type="match status" value="1"/>
</dbReference>
<name>A0A7W7F509_9SPHN</name>
<keyword evidence="7" id="KW-1185">Reference proteome</keyword>
<dbReference type="Pfam" id="PF00126">
    <property type="entry name" value="HTH_1"/>
    <property type="match status" value="1"/>
</dbReference>
<comment type="similarity">
    <text evidence="1">Belongs to the LysR transcriptional regulatory family.</text>
</comment>
<reference evidence="6 7" key="1">
    <citation type="submission" date="2020-08" db="EMBL/GenBank/DDBJ databases">
        <title>Genomic Encyclopedia of Type Strains, Phase IV (KMG-IV): sequencing the most valuable type-strain genomes for metagenomic binning, comparative biology and taxonomic classification.</title>
        <authorList>
            <person name="Goeker M."/>
        </authorList>
    </citation>
    <scope>NUCLEOTIDE SEQUENCE [LARGE SCALE GENOMIC DNA]</scope>
    <source>
        <strain evidence="6 7">DSM 17328</strain>
    </source>
</reference>
<organism evidence="6 7">
    <name type="scientific">Sphingosinicella soli</name>
    <dbReference type="NCBI Taxonomy" id="333708"/>
    <lineage>
        <taxon>Bacteria</taxon>
        <taxon>Pseudomonadati</taxon>
        <taxon>Pseudomonadota</taxon>
        <taxon>Alphaproteobacteria</taxon>
        <taxon>Sphingomonadales</taxon>
        <taxon>Sphingosinicellaceae</taxon>
        <taxon>Sphingosinicella</taxon>
    </lineage>
</organism>
<dbReference type="InterPro" id="IPR000847">
    <property type="entry name" value="LysR_HTH_N"/>
</dbReference>
<evidence type="ECO:0000256" key="4">
    <source>
        <dbReference type="ARBA" id="ARBA00023163"/>
    </source>
</evidence>
<comment type="caution">
    <text evidence="6">The sequence shown here is derived from an EMBL/GenBank/DDBJ whole genome shotgun (WGS) entry which is preliminary data.</text>
</comment>
<dbReference type="Gene3D" id="1.10.10.10">
    <property type="entry name" value="Winged helix-like DNA-binding domain superfamily/Winged helix DNA-binding domain"/>
    <property type="match status" value="1"/>
</dbReference>
<evidence type="ECO:0000313" key="7">
    <source>
        <dbReference type="Proteomes" id="UP000566324"/>
    </source>
</evidence>
<sequence length="304" mass="32939">MTDKTMEMAWLEDFGALIRAGNFSRAASARHVTQPAFSRRIRALEEWLSVELVDRSTHQMVLTPAGKRFAVIAETVLRDIEHGRREVQEIAGASASMIKVLVTHALALNFFPQWLAALQAMSDSEILIQLTADNMGASEKIMLDGKAHFCLCYFHPGAASALDDAGFHSLSLGGDTLVPVSAPSESDRRPLHALAQRTERAVNLLAYGAESGMGRIVSAMFAASAMPVSLTPVFTSHTLVLARMAKDGKGLAWLPLSIVADDLANGSLVRAGDTVWDIPVDVRLYRPRGRQSPSAEAFWKLASA</sequence>
<dbReference type="Proteomes" id="UP000566324">
    <property type="component" value="Unassembled WGS sequence"/>
</dbReference>
<dbReference type="InterPro" id="IPR036388">
    <property type="entry name" value="WH-like_DNA-bd_sf"/>
</dbReference>
<evidence type="ECO:0000256" key="3">
    <source>
        <dbReference type="ARBA" id="ARBA00023125"/>
    </source>
</evidence>
<dbReference type="PANTHER" id="PTHR30126:SF2">
    <property type="entry name" value="HTH-TYPE TRANSCRIPTIONAL REGULATOR YJIE"/>
    <property type="match status" value="1"/>
</dbReference>
<dbReference type="GO" id="GO:0003700">
    <property type="term" value="F:DNA-binding transcription factor activity"/>
    <property type="evidence" value="ECO:0007669"/>
    <property type="project" value="InterPro"/>
</dbReference>
<dbReference type="GO" id="GO:0000976">
    <property type="term" value="F:transcription cis-regulatory region binding"/>
    <property type="evidence" value="ECO:0007669"/>
    <property type="project" value="TreeGrafter"/>
</dbReference>
<dbReference type="Gene3D" id="3.40.190.10">
    <property type="entry name" value="Periplasmic binding protein-like II"/>
    <property type="match status" value="2"/>
</dbReference>
<dbReference type="FunFam" id="1.10.10.10:FF:000001">
    <property type="entry name" value="LysR family transcriptional regulator"/>
    <property type="match status" value="1"/>
</dbReference>
<keyword evidence="4" id="KW-0804">Transcription</keyword>
<dbReference type="PRINTS" id="PR00039">
    <property type="entry name" value="HTHLYSR"/>
</dbReference>
<protein>
    <submittedName>
        <fullName evidence="6">DNA-binding transcriptional LysR family regulator</fullName>
    </submittedName>
</protein>
<dbReference type="RefSeq" id="WP_207791212.1">
    <property type="nucleotide sequence ID" value="NZ_JACHNZ010000003.1"/>
</dbReference>
<feature type="domain" description="HTH lysR-type" evidence="5">
    <location>
        <begin position="6"/>
        <end position="63"/>
    </location>
</feature>
<keyword evidence="2" id="KW-0805">Transcription regulation</keyword>
<dbReference type="Pfam" id="PF03466">
    <property type="entry name" value="LysR_substrate"/>
    <property type="match status" value="1"/>
</dbReference>
<evidence type="ECO:0000313" key="6">
    <source>
        <dbReference type="EMBL" id="MBB4630905.1"/>
    </source>
</evidence>
<gene>
    <name evidence="6" type="ORF">GGQ98_000510</name>
</gene>
<evidence type="ECO:0000256" key="1">
    <source>
        <dbReference type="ARBA" id="ARBA00009437"/>
    </source>
</evidence>
<dbReference type="PROSITE" id="PS50931">
    <property type="entry name" value="HTH_LYSR"/>
    <property type="match status" value="1"/>
</dbReference>